<feature type="region of interest" description="Disordered" evidence="6">
    <location>
        <begin position="355"/>
        <end position="411"/>
    </location>
</feature>
<dbReference type="SUPFAM" id="SSF50784">
    <property type="entry name" value="Transcription factor IIA (TFIIA), beta-barrel domain"/>
    <property type="match status" value="1"/>
</dbReference>
<proteinExistence type="inferred from homology"/>
<dbReference type="FunFam" id="1.10.287.100:FF:000001">
    <property type="entry name" value="Transcription initiation factor IIA subunit"/>
    <property type="match status" value="1"/>
</dbReference>
<dbReference type="SUPFAM" id="SSF47396">
    <property type="entry name" value="Transcription factor IIA (TFIIA), alpha-helical domain"/>
    <property type="match status" value="1"/>
</dbReference>
<dbReference type="CDD" id="cd07976">
    <property type="entry name" value="TFIIA_alpha_beta_like"/>
    <property type="match status" value="2"/>
</dbReference>
<evidence type="ECO:0000256" key="2">
    <source>
        <dbReference type="ARBA" id="ARBA00010059"/>
    </source>
</evidence>
<dbReference type="PANTHER" id="PTHR12694:SF8">
    <property type="entry name" value="TRANSCRIPTION INITIATION FACTOR IIA SUBUNIT 1"/>
    <property type="match status" value="1"/>
</dbReference>
<dbReference type="AlphaFoldDB" id="A0A4S8QRR0"/>
<dbReference type="Gene3D" id="1.10.287.100">
    <property type="match status" value="1"/>
</dbReference>
<dbReference type="SMART" id="SM01371">
    <property type="entry name" value="TFIIA"/>
    <property type="match status" value="1"/>
</dbReference>
<dbReference type="Proteomes" id="UP000308671">
    <property type="component" value="Unassembled WGS sequence"/>
</dbReference>
<keyword evidence="8" id="KW-1185">Reference proteome</keyword>
<comment type="similarity">
    <text evidence="2">Belongs to the TFIIA subunit 1 family.</text>
</comment>
<comment type="caution">
    <text evidence="7">The sequence shown here is derived from an EMBL/GenBank/DDBJ whole genome shotgun (WGS) entry which is preliminary data.</text>
</comment>
<name>A0A4S8QRR0_9HELO</name>
<dbReference type="EMBL" id="PQXL01000293">
    <property type="protein sequence ID" value="THV47718.1"/>
    <property type="molecule type" value="Genomic_DNA"/>
</dbReference>
<feature type="compositionally biased region" description="Polar residues" evidence="6">
    <location>
        <begin position="126"/>
        <end position="140"/>
    </location>
</feature>
<organism evidence="7 8">
    <name type="scientific">Botrytis galanthina</name>
    <dbReference type="NCBI Taxonomy" id="278940"/>
    <lineage>
        <taxon>Eukaryota</taxon>
        <taxon>Fungi</taxon>
        <taxon>Dikarya</taxon>
        <taxon>Ascomycota</taxon>
        <taxon>Pezizomycotina</taxon>
        <taxon>Leotiomycetes</taxon>
        <taxon>Helotiales</taxon>
        <taxon>Sclerotiniaceae</taxon>
        <taxon>Botrytis</taxon>
    </lineage>
</organism>
<dbReference type="PANTHER" id="PTHR12694">
    <property type="entry name" value="TRANSCRIPTION INITIATION FACTOR IIA SUBUNIT 1"/>
    <property type="match status" value="1"/>
</dbReference>
<dbReference type="GO" id="GO:0005672">
    <property type="term" value="C:transcription factor TFIIA complex"/>
    <property type="evidence" value="ECO:0007669"/>
    <property type="project" value="InterPro"/>
</dbReference>
<accession>A0A4S8QRR0</accession>
<evidence type="ECO:0000256" key="6">
    <source>
        <dbReference type="SAM" id="MobiDB-lite"/>
    </source>
</evidence>
<sequence>MSNTQVGNVYQQIIADVVDSSRVDFEESGVDEVVLEELRKGWQNKLSTLGVALFPWDPKPDQQPMQNPPMVPSNYQHTGIPPGQPIYQPPMPNGPRIKAEPGMENAGFMPSPMSQAPAQGPLMTMPNATPAQQRAAQNLHASYGQRAAASIQSIQGGGAPQQQPMSQMSPQQHQAMQQQQQHLQMQSMQQQQQQQQQQRPGSGVPPQAQPQQPQGQPQGPPSQQSQQAAAAYRQSVAAQQAQQLQQLQQQRAFQNGQAPQNPQNPQNPPNGQNSQNPQAPQAQQNPQGGVGGAQTDGADDETDESIGVIKQFDSQGNEIAMGRIEIDNLIRSKIESMGKAMEGGGLMLPLKEANKIPSTKRQRKTLPGSLPQTDGLGSDDDDEKVKDELDEDAINSDLDDPDDGLNDDDEDDESMGHIMLCMYDKVQRVKNKWKCVMKDGVLTVNNKEYVFHKATGEYEW</sequence>
<evidence type="ECO:0000313" key="8">
    <source>
        <dbReference type="Proteomes" id="UP000308671"/>
    </source>
</evidence>
<dbReference type="Gene3D" id="2.30.18.10">
    <property type="entry name" value="Transcription factor IIA (TFIIA), beta-barrel domain"/>
    <property type="match status" value="1"/>
</dbReference>
<gene>
    <name evidence="7" type="ORF">BGAL_0293g00090</name>
</gene>
<dbReference type="InterPro" id="IPR009088">
    <property type="entry name" value="TFIIA_b-brl"/>
</dbReference>
<dbReference type="OrthoDB" id="6275927at2759"/>
<comment type="subcellular location">
    <subcellularLocation>
        <location evidence="1">Nucleus</location>
    </subcellularLocation>
</comment>
<feature type="region of interest" description="Disordered" evidence="6">
    <location>
        <begin position="115"/>
        <end position="301"/>
    </location>
</feature>
<dbReference type="InterPro" id="IPR004855">
    <property type="entry name" value="TFIIA_asu/bsu"/>
</dbReference>
<evidence type="ECO:0000256" key="5">
    <source>
        <dbReference type="ARBA" id="ARBA00074154"/>
    </source>
</evidence>
<dbReference type="Pfam" id="PF03153">
    <property type="entry name" value="TFIIA"/>
    <property type="match status" value="1"/>
</dbReference>
<dbReference type="GO" id="GO:0006367">
    <property type="term" value="P:transcription initiation at RNA polymerase II promoter"/>
    <property type="evidence" value="ECO:0007669"/>
    <property type="project" value="InterPro"/>
</dbReference>
<evidence type="ECO:0000256" key="3">
    <source>
        <dbReference type="ARBA" id="ARBA00023163"/>
    </source>
</evidence>
<protein>
    <recommendedName>
        <fullName evidence="5">Transcription initiation factor IIA large subunit</fullName>
    </recommendedName>
</protein>
<evidence type="ECO:0000256" key="4">
    <source>
        <dbReference type="ARBA" id="ARBA00023242"/>
    </source>
</evidence>
<evidence type="ECO:0000256" key="1">
    <source>
        <dbReference type="ARBA" id="ARBA00004123"/>
    </source>
</evidence>
<keyword evidence="4" id="KW-0539">Nucleus</keyword>
<keyword evidence="3" id="KW-0804">Transcription</keyword>
<feature type="compositionally biased region" description="Low complexity" evidence="6">
    <location>
        <begin position="160"/>
        <end position="287"/>
    </location>
</feature>
<dbReference type="FunFam" id="2.30.18.10:FF:000006">
    <property type="entry name" value="Transcription factor TFIIA complex subunit Toa1"/>
    <property type="match status" value="1"/>
</dbReference>
<evidence type="ECO:0000313" key="7">
    <source>
        <dbReference type="EMBL" id="THV47718.1"/>
    </source>
</evidence>
<reference evidence="7 8" key="1">
    <citation type="submission" date="2017-12" db="EMBL/GenBank/DDBJ databases">
        <title>Comparative genomics of Botrytis spp.</title>
        <authorList>
            <person name="Valero-Jimenez C.A."/>
            <person name="Tapia P."/>
            <person name="Veloso J."/>
            <person name="Silva-Moreno E."/>
            <person name="Staats M."/>
            <person name="Valdes J.H."/>
            <person name="Van Kan J.A.L."/>
        </authorList>
    </citation>
    <scope>NUCLEOTIDE SEQUENCE [LARGE SCALE GENOMIC DNA]</scope>
    <source>
        <strain evidence="7 8">MUCL435</strain>
    </source>
</reference>
<feature type="compositionally biased region" description="Acidic residues" evidence="6">
    <location>
        <begin position="377"/>
        <end position="411"/>
    </location>
</feature>